<dbReference type="SUPFAM" id="SSF103642">
    <property type="entry name" value="Sec-C motif"/>
    <property type="match status" value="1"/>
</dbReference>
<dbReference type="Pfam" id="PF02810">
    <property type="entry name" value="SEC-C"/>
    <property type="match status" value="1"/>
</dbReference>
<name>A0A0M4GCJ3_9BACI</name>
<dbReference type="EMBL" id="CP012600">
    <property type="protein sequence ID" value="ALC83645.1"/>
    <property type="molecule type" value="Genomic_DNA"/>
</dbReference>
<keyword evidence="2" id="KW-1185">Reference proteome</keyword>
<proteinExistence type="predicted"/>
<dbReference type="Proteomes" id="UP000067625">
    <property type="component" value="Chromosome"/>
</dbReference>
<sequence>MFNLKVKRNAPCPCGSGKKYKKCCGNKVLEFPGIIAVKEANELQDELHRFAHANYKKEITRFFEEDGFKNTIPSTDEREGYYHILSIWYFFFENTKLGNTIFEEFLQRKESQITRKRTYEIMESWRNISPSLLLVKEINQTVVSFEDVIQKDEIRIDLAEYSNSVPEKGSLVAGCLVPMGNQFDFFLQFIEFPKEKTEELVSKVYSDLKAYLDSEGHADKYLKEKFNKVLKILFSKEEETLMPLSIEWRNDKEFQTAELIKSKLKEDNIAKQLIPEALALWEMYCLNAMPTIRKPESYAAALEYFLYLLPNSPGPVSKAFIAKKYGVSAQTVTRRLGDLEEVFEKAVI</sequence>
<reference evidence="1 2" key="2">
    <citation type="journal article" date="2016" name="Int. J. Syst. Evol. Microbiol.">
        <title>Bacillus gobiensis sp. nov., isolated from a soil sample.</title>
        <authorList>
            <person name="Liu B."/>
            <person name="Liu G.H."/>
            <person name="Cetin S."/>
            <person name="Schumann P."/>
            <person name="Pan Z.Z."/>
            <person name="Chen Q.Q."/>
        </authorList>
    </citation>
    <scope>NUCLEOTIDE SEQUENCE [LARGE SCALE GENOMIC DNA]</scope>
    <source>
        <strain evidence="1 2">FJAT-4402</strain>
    </source>
</reference>
<organism evidence="1 2">
    <name type="scientific">Bacillus gobiensis</name>
    <dbReference type="NCBI Taxonomy" id="1441095"/>
    <lineage>
        <taxon>Bacteria</taxon>
        <taxon>Bacillati</taxon>
        <taxon>Bacillota</taxon>
        <taxon>Bacilli</taxon>
        <taxon>Bacillales</taxon>
        <taxon>Bacillaceae</taxon>
        <taxon>Bacillus</taxon>
    </lineage>
</organism>
<dbReference type="Gene3D" id="3.10.450.50">
    <property type="match status" value="1"/>
</dbReference>
<dbReference type="STRING" id="1441095.AM592_20535"/>
<protein>
    <recommendedName>
        <fullName evidence="3">HTH psq-type domain-containing protein</fullName>
    </recommendedName>
</protein>
<evidence type="ECO:0000313" key="1">
    <source>
        <dbReference type="EMBL" id="ALC83645.1"/>
    </source>
</evidence>
<accession>A0A0M4GCJ3</accession>
<evidence type="ECO:0000313" key="2">
    <source>
        <dbReference type="Proteomes" id="UP000067625"/>
    </source>
</evidence>
<dbReference type="PATRIC" id="fig|1441095.3.peg.4541"/>
<reference evidence="2" key="1">
    <citation type="submission" date="2015-08" db="EMBL/GenBank/DDBJ databases">
        <title>Genome sequencing project for genomic taxonomy and phylogenomics of Bacillus-like bacteria.</title>
        <authorList>
            <person name="Liu B."/>
            <person name="Wang J."/>
            <person name="Zhu Y."/>
            <person name="Liu G."/>
            <person name="Chen Q."/>
            <person name="Chen Z."/>
            <person name="Lan J."/>
            <person name="Che J."/>
            <person name="Ge C."/>
            <person name="Shi H."/>
            <person name="Pan Z."/>
            <person name="Liu X."/>
        </authorList>
    </citation>
    <scope>NUCLEOTIDE SEQUENCE [LARGE SCALE GENOMIC DNA]</scope>
    <source>
        <strain evidence="2">FJAT-4402</strain>
    </source>
</reference>
<evidence type="ECO:0008006" key="3">
    <source>
        <dbReference type="Google" id="ProtNLM"/>
    </source>
</evidence>
<dbReference type="InterPro" id="IPR004027">
    <property type="entry name" value="SEC_C_motif"/>
</dbReference>
<dbReference type="AlphaFoldDB" id="A0A0M4GCJ3"/>
<gene>
    <name evidence="1" type="ORF">AM592_20535</name>
</gene>